<feature type="non-terminal residue" evidence="1">
    <location>
        <position position="73"/>
    </location>
</feature>
<proteinExistence type="predicted"/>
<evidence type="ECO:0000313" key="2">
    <source>
        <dbReference type="Proteomes" id="UP000027265"/>
    </source>
</evidence>
<dbReference type="EMBL" id="KL197709">
    <property type="protein sequence ID" value="KDQ63974.1"/>
    <property type="molecule type" value="Genomic_DNA"/>
</dbReference>
<dbReference type="Proteomes" id="UP000027265">
    <property type="component" value="Unassembled WGS sequence"/>
</dbReference>
<keyword evidence="2" id="KW-1185">Reference proteome</keyword>
<reference evidence="2" key="1">
    <citation type="journal article" date="2014" name="Proc. Natl. Acad. Sci. U.S.A.">
        <title>Extensive sampling of basidiomycete genomes demonstrates inadequacy of the white-rot/brown-rot paradigm for wood decay fungi.</title>
        <authorList>
            <person name="Riley R."/>
            <person name="Salamov A.A."/>
            <person name="Brown D.W."/>
            <person name="Nagy L.G."/>
            <person name="Floudas D."/>
            <person name="Held B.W."/>
            <person name="Levasseur A."/>
            <person name="Lombard V."/>
            <person name="Morin E."/>
            <person name="Otillar R."/>
            <person name="Lindquist E.A."/>
            <person name="Sun H."/>
            <person name="LaButti K.M."/>
            <person name="Schmutz J."/>
            <person name="Jabbour D."/>
            <person name="Luo H."/>
            <person name="Baker S.E."/>
            <person name="Pisabarro A.G."/>
            <person name="Walton J.D."/>
            <person name="Blanchette R.A."/>
            <person name="Henrissat B."/>
            <person name="Martin F."/>
            <person name="Cullen D."/>
            <person name="Hibbett D.S."/>
            <person name="Grigoriev I.V."/>
        </authorList>
    </citation>
    <scope>NUCLEOTIDE SEQUENCE [LARGE SCALE GENOMIC DNA]</scope>
    <source>
        <strain evidence="2">MUCL 33604</strain>
    </source>
</reference>
<dbReference type="InParanoid" id="A0A067QAK9"/>
<name>A0A067QAK9_9AGAM</name>
<evidence type="ECO:0008006" key="3">
    <source>
        <dbReference type="Google" id="ProtNLM"/>
    </source>
</evidence>
<dbReference type="OrthoDB" id="2748701at2759"/>
<dbReference type="AlphaFoldDB" id="A0A067QAK9"/>
<organism evidence="1 2">
    <name type="scientific">Jaapia argillacea MUCL 33604</name>
    <dbReference type="NCBI Taxonomy" id="933084"/>
    <lineage>
        <taxon>Eukaryota</taxon>
        <taxon>Fungi</taxon>
        <taxon>Dikarya</taxon>
        <taxon>Basidiomycota</taxon>
        <taxon>Agaricomycotina</taxon>
        <taxon>Agaricomycetes</taxon>
        <taxon>Agaricomycetidae</taxon>
        <taxon>Jaapiales</taxon>
        <taxon>Jaapiaceae</taxon>
        <taxon>Jaapia</taxon>
    </lineage>
</organism>
<protein>
    <recommendedName>
        <fullName evidence="3">F-box domain-containing protein</fullName>
    </recommendedName>
</protein>
<feature type="non-terminal residue" evidence="1">
    <location>
        <position position="1"/>
    </location>
</feature>
<sequence length="73" mass="8146">CPQEIWEYIFKLACVDGGTTGRSLSLVSKDFRVASQSARFHSVAIDGDEQAVSFASLIRSLPPDLRCVRHFFI</sequence>
<accession>A0A067QAK9</accession>
<dbReference type="HOGENOM" id="CLU_172948_0_0_1"/>
<gene>
    <name evidence="1" type="ORF">JAAARDRAFT_99488</name>
</gene>
<evidence type="ECO:0000313" key="1">
    <source>
        <dbReference type="EMBL" id="KDQ63974.1"/>
    </source>
</evidence>